<sequence length="238" mass="27433">MRSRIIYGLKQMAKYIPPDKRDYMEMRLAVQSAMAIDGVRQPRGDVIGHPLKSGYAVQVVNRTRYLRYLFLFPNNLIITSMTKKGSQGVFFESIDVIRLGKYMTNVVKSANPFSYLNGILEVHIHQVRDLDTDIAFPSLLQKAEMDNRIASSKNCGRADIAPDLKDKFPNKRKSSDIWQKFLPSSKQVPMQPLNSSKTGNTPYMTFRNYYCGTSRHCRYHYYSVQIHSSSYTVRTTTY</sequence>
<reference evidence="1" key="1">
    <citation type="submission" date="2023-08" db="EMBL/GenBank/DDBJ databases">
        <authorList>
            <person name="Alioto T."/>
            <person name="Alioto T."/>
            <person name="Gomez Garrido J."/>
        </authorList>
    </citation>
    <scope>NUCLEOTIDE SEQUENCE</scope>
</reference>
<dbReference type="AlphaFoldDB" id="A0AA36B020"/>
<accession>A0AA36B020</accession>
<organism evidence="1 2">
    <name type="scientific">Octopus vulgaris</name>
    <name type="common">Common octopus</name>
    <dbReference type="NCBI Taxonomy" id="6645"/>
    <lineage>
        <taxon>Eukaryota</taxon>
        <taxon>Metazoa</taxon>
        <taxon>Spiralia</taxon>
        <taxon>Lophotrochozoa</taxon>
        <taxon>Mollusca</taxon>
        <taxon>Cephalopoda</taxon>
        <taxon>Coleoidea</taxon>
        <taxon>Octopodiformes</taxon>
        <taxon>Octopoda</taxon>
        <taxon>Incirrata</taxon>
        <taxon>Octopodidae</taxon>
        <taxon>Octopus</taxon>
    </lineage>
</organism>
<protein>
    <submittedName>
        <fullName evidence="1">Uncharacterized protein</fullName>
    </submittedName>
</protein>
<dbReference type="Proteomes" id="UP001162480">
    <property type="component" value="Chromosome 6"/>
</dbReference>
<name>A0AA36B020_OCTVU</name>
<evidence type="ECO:0000313" key="1">
    <source>
        <dbReference type="EMBL" id="CAI9724813.1"/>
    </source>
</evidence>
<gene>
    <name evidence="1" type="ORF">OCTVUL_1B025261</name>
</gene>
<dbReference type="EMBL" id="OX597819">
    <property type="protein sequence ID" value="CAI9724813.1"/>
    <property type="molecule type" value="Genomic_DNA"/>
</dbReference>
<evidence type="ECO:0000313" key="2">
    <source>
        <dbReference type="Proteomes" id="UP001162480"/>
    </source>
</evidence>
<keyword evidence="2" id="KW-1185">Reference proteome</keyword>
<proteinExistence type="predicted"/>